<evidence type="ECO:0000313" key="1">
    <source>
        <dbReference type="EMBL" id="CAI8590747.1"/>
    </source>
</evidence>
<gene>
    <name evidence="1" type="ORF">VFH_I455960</name>
</gene>
<protein>
    <submittedName>
        <fullName evidence="1">Uncharacterized protein</fullName>
    </submittedName>
</protein>
<name>A0AAV0Z3A9_VICFA</name>
<dbReference type="PANTHER" id="PTHR33116">
    <property type="entry name" value="REVERSE TRANSCRIPTASE ZINC-BINDING DOMAIN-CONTAINING PROTEIN-RELATED-RELATED"/>
    <property type="match status" value="1"/>
</dbReference>
<dbReference type="AlphaFoldDB" id="A0AAV0Z3A9"/>
<keyword evidence="2" id="KW-1185">Reference proteome</keyword>
<reference evidence="1 2" key="1">
    <citation type="submission" date="2023-01" db="EMBL/GenBank/DDBJ databases">
        <authorList>
            <person name="Kreplak J."/>
        </authorList>
    </citation>
    <scope>NUCLEOTIDE SEQUENCE [LARGE SCALE GENOMIC DNA]</scope>
</reference>
<accession>A0AAV0Z3A9</accession>
<sequence>MIVGHPSWDDMWTLKALLHDFKLCSGLSANFNKRKVTGFNAKPEFLKDVLDYLSCDVIKALFNFLGISIGYNMRRRSYWSPIIVKVRNKISSWKGKSTSLSGRNLQHPRIRIGEVGFQHGSGWTWLLSANSGLVDATVSADSNHVNLTTILQHIILISGKALKRAWISNMPSNIHMSFKYATNEK</sequence>
<proteinExistence type="predicted"/>
<dbReference type="Proteomes" id="UP001157006">
    <property type="component" value="Chromosome 1L"/>
</dbReference>
<evidence type="ECO:0000313" key="2">
    <source>
        <dbReference type="Proteomes" id="UP001157006"/>
    </source>
</evidence>
<dbReference type="EMBL" id="OX451736">
    <property type="protein sequence ID" value="CAI8590747.1"/>
    <property type="molecule type" value="Genomic_DNA"/>
</dbReference>
<dbReference type="PANTHER" id="PTHR33116:SF78">
    <property type="entry name" value="OS12G0587133 PROTEIN"/>
    <property type="match status" value="1"/>
</dbReference>
<organism evidence="1 2">
    <name type="scientific">Vicia faba</name>
    <name type="common">Broad bean</name>
    <name type="synonym">Faba vulgaris</name>
    <dbReference type="NCBI Taxonomy" id="3906"/>
    <lineage>
        <taxon>Eukaryota</taxon>
        <taxon>Viridiplantae</taxon>
        <taxon>Streptophyta</taxon>
        <taxon>Embryophyta</taxon>
        <taxon>Tracheophyta</taxon>
        <taxon>Spermatophyta</taxon>
        <taxon>Magnoliopsida</taxon>
        <taxon>eudicotyledons</taxon>
        <taxon>Gunneridae</taxon>
        <taxon>Pentapetalae</taxon>
        <taxon>rosids</taxon>
        <taxon>fabids</taxon>
        <taxon>Fabales</taxon>
        <taxon>Fabaceae</taxon>
        <taxon>Papilionoideae</taxon>
        <taxon>50 kb inversion clade</taxon>
        <taxon>NPAAA clade</taxon>
        <taxon>Hologalegina</taxon>
        <taxon>IRL clade</taxon>
        <taxon>Fabeae</taxon>
        <taxon>Vicia</taxon>
    </lineage>
</organism>